<evidence type="ECO:0000256" key="1">
    <source>
        <dbReference type="ARBA" id="ARBA00004651"/>
    </source>
</evidence>
<evidence type="ECO:0000313" key="11">
    <source>
        <dbReference type="Proteomes" id="UP000824005"/>
    </source>
</evidence>
<keyword evidence="2 7" id="KW-0813">Transport</keyword>
<feature type="transmembrane region" description="Helical" evidence="7">
    <location>
        <begin position="104"/>
        <end position="125"/>
    </location>
</feature>
<feature type="transmembrane region" description="Helical" evidence="7">
    <location>
        <begin position="237"/>
        <end position="262"/>
    </location>
</feature>
<keyword evidence="3" id="KW-1003">Cell membrane</keyword>
<evidence type="ECO:0000313" key="10">
    <source>
        <dbReference type="EMBL" id="HIY66450.1"/>
    </source>
</evidence>
<proteinExistence type="inferred from homology"/>
<dbReference type="Proteomes" id="UP000824005">
    <property type="component" value="Unassembled WGS sequence"/>
</dbReference>
<dbReference type="NCBIfam" id="TIGR01726">
    <property type="entry name" value="HEQRo_perm_3TM"/>
    <property type="match status" value="1"/>
</dbReference>
<protein>
    <submittedName>
        <fullName evidence="10">Amino acid ABC transporter permease</fullName>
    </submittedName>
</protein>
<evidence type="ECO:0000259" key="9">
    <source>
        <dbReference type="PROSITE" id="PS50928"/>
    </source>
</evidence>
<evidence type="ECO:0000256" key="2">
    <source>
        <dbReference type="ARBA" id="ARBA00022448"/>
    </source>
</evidence>
<keyword evidence="5 7" id="KW-1133">Transmembrane helix</keyword>
<dbReference type="PANTHER" id="PTHR30614:SF21">
    <property type="entry name" value="AMINO ACID ABC TRANSPORTER PERMEASE"/>
    <property type="match status" value="1"/>
</dbReference>
<reference evidence="10" key="2">
    <citation type="submission" date="2021-04" db="EMBL/GenBank/DDBJ databases">
        <authorList>
            <person name="Gilroy R."/>
        </authorList>
    </citation>
    <scope>NUCLEOTIDE SEQUENCE</scope>
    <source>
        <strain evidence="10">ChiGjej1B1-98</strain>
    </source>
</reference>
<dbReference type="InterPro" id="IPR010065">
    <property type="entry name" value="AA_ABC_transptr_permease_3TM"/>
</dbReference>
<dbReference type="GO" id="GO:0043190">
    <property type="term" value="C:ATP-binding cassette (ABC) transporter complex"/>
    <property type="evidence" value="ECO:0007669"/>
    <property type="project" value="InterPro"/>
</dbReference>
<feature type="transmembrane region" description="Helical" evidence="7">
    <location>
        <begin position="137"/>
        <end position="156"/>
    </location>
</feature>
<dbReference type="EMBL" id="DXDC01000281">
    <property type="protein sequence ID" value="HIY66450.1"/>
    <property type="molecule type" value="Genomic_DNA"/>
</dbReference>
<dbReference type="CDD" id="cd06261">
    <property type="entry name" value="TM_PBP2"/>
    <property type="match status" value="1"/>
</dbReference>
<feature type="domain" description="ABC transmembrane type-1" evidence="9">
    <location>
        <begin position="68"/>
        <end position="259"/>
    </location>
</feature>
<comment type="caution">
    <text evidence="10">The sequence shown here is derived from an EMBL/GenBank/DDBJ whole genome shotgun (WGS) entry which is preliminary data.</text>
</comment>
<evidence type="ECO:0000256" key="3">
    <source>
        <dbReference type="ARBA" id="ARBA00022475"/>
    </source>
</evidence>
<feature type="transmembrane region" description="Helical" evidence="7">
    <location>
        <begin position="63"/>
        <end position="92"/>
    </location>
</feature>
<sequence>MSSASVLYDVPGPRALLRNRVLGIAVTVFVLALLAFVIYRLAITGQFTYEKWQAFTYPYVWSQIGLAVLRTLAAFAVAAVGSLVFGFLLAYARLSSIKVIRYPAAAVTEVLRAIPVLIMMMLLYYGFGAVGVGMSSFAAVAIALIAYNGSVLAEVFRAGVESLPKGQGEAGSAIGMRPSQVMNLILMPQAIRSMLPVIIAQLVVALKDTALGFVITYNELLYYMRFLMSQETLGRPIIPAVIVGGAIYIILCALLSWFATWVQKRTSRSPRVKVAEPHHPGNPGDQTTTELMGAQDLPAELQAQLDDDKK</sequence>
<dbReference type="Pfam" id="PF00528">
    <property type="entry name" value="BPD_transp_1"/>
    <property type="match status" value="1"/>
</dbReference>
<evidence type="ECO:0000256" key="6">
    <source>
        <dbReference type="ARBA" id="ARBA00023136"/>
    </source>
</evidence>
<evidence type="ECO:0000256" key="8">
    <source>
        <dbReference type="SAM" id="MobiDB-lite"/>
    </source>
</evidence>
<dbReference type="InterPro" id="IPR035906">
    <property type="entry name" value="MetI-like_sf"/>
</dbReference>
<dbReference type="SUPFAM" id="SSF161098">
    <property type="entry name" value="MetI-like"/>
    <property type="match status" value="1"/>
</dbReference>
<comment type="subcellular location">
    <subcellularLocation>
        <location evidence="1 7">Cell membrane</location>
        <topology evidence="1 7">Multi-pass membrane protein</topology>
    </subcellularLocation>
</comment>
<comment type="similarity">
    <text evidence="7">Belongs to the binding-protein-dependent transport system permease family.</text>
</comment>
<keyword evidence="4 7" id="KW-0812">Transmembrane</keyword>
<feature type="transmembrane region" description="Helical" evidence="7">
    <location>
        <begin position="21"/>
        <end position="43"/>
    </location>
</feature>
<dbReference type="PANTHER" id="PTHR30614">
    <property type="entry name" value="MEMBRANE COMPONENT OF AMINO ACID ABC TRANSPORTER"/>
    <property type="match status" value="1"/>
</dbReference>
<dbReference type="AlphaFoldDB" id="A0A9D1YWP4"/>
<reference evidence="10" key="1">
    <citation type="journal article" date="2021" name="PeerJ">
        <title>Extensive microbial diversity within the chicken gut microbiome revealed by metagenomics and culture.</title>
        <authorList>
            <person name="Gilroy R."/>
            <person name="Ravi A."/>
            <person name="Getino M."/>
            <person name="Pursley I."/>
            <person name="Horton D.L."/>
            <person name="Alikhan N.F."/>
            <person name="Baker D."/>
            <person name="Gharbi K."/>
            <person name="Hall N."/>
            <person name="Watson M."/>
            <person name="Adriaenssens E.M."/>
            <person name="Foster-Nyarko E."/>
            <person name="Jarju S."/>
            <person name="Secka A."/>
            <person name="Antonio M."/>
            <person name="Oren A."/>
            <person name="Chaudhuri R.R."/>
            <person name="La Ragione R."/>
            <person name="Hildebrand F."/>
            <person name="Pallen M.J."/>
        </authorList>
    </citation>
    <scope>NUCLEOTIDE SEQUENCE</scope>
    <source>
        <strain evidence="10">ChiGjej1B1-98</strain>
    </source>
</reference>
<accession>A0A9D1YWP4</accession>
<dbReference type="Gene3D" id="1.10.3720.10">
    <property type="entry name" value="MetI-like"/>
    <property type="match status" value="1"/>
</dbReference>
<organism evidence="10 11">
    <name type="scientific">Candidatus Agrococcus pullicola</name>
    <dbReference type="NCBI Taxonomy" id="2838429"/>
    <lineage>
        <taxon>Bacteria</taxon>
        <taxon>Bacillati</taxon>
        <taxon>Actinomycetota</taxon>
        <taxon>Actinomycetes</taxon>
        <taxon>Micrococcales</taxon>
        <taxon>Microbacteriaceae</taxon>
        <taxon>Agrococcus</taxon>
    </lineage>
</organism>
<keyword evidence="6 7" id="KW-0472">Membrane</keyword>
<feature type="region of interest" description="Disordered" evidence="8">
    <location>
        <begin position="269"/>
        <end position="293"/>
    </location>
</feature>
<dbReference type="InterPro" id="IPR043429">
    <property type="entry name" value="ArtM/GltK/GlnP/TcyL/YhdX-like"/>
</dbReference>
<dbReference type="PROSITE" id="PS50928">
    <property type="entry name" value="ABC_TM1"/>
    <property type="match status" value="1"/>
</dbReference>
<name>A0A9D1YWP4_9MICO</name>
<evidence type="ECO:0000256" key="4">
    <source>
        <dbReference type="ARBA" id="ARBA00022692"/>
    </source>
</evidence>
<feature type="transmembrane region" description="Helical" evidence="7">
    <location>
        <begin position="194"/>
        <end position="217"/>
    </location>
</feature>
<dbReference type="InterPro" id="IPR000515">
    <property type="entry name" value="MetI-like"/>
</dbReference>
<dbReference type="GO" id="GO:0022857">
    <property type="term" value="F:transmembrane transporter activity"/>
    <property type="evidence" value="ECO:0007669"/>
    <property type="project" value="InterPro"/>
</dbReference>
<evidence type="ECO:0000256" key="7">
    <source>
        <dbReference type="RuleBase" id="RU363032"/>
    </source>
</evidence>
<gene>
    <name evidence="10" type="ORF">H9830_09265</name>
</gene>
<evidence type="ECO:0000256" key="5">
    <source>
        <dbReference type="ARBA" id="ARBA00022989"/>
    </source>
</evidence>
<dbReference type="GO" id="GO:0006865">
    <property type="term" value="P:amino acid transport"/>
    <property type="evidence" value="ECO:0007669"/>
    <property type="project" value="TreeGrafter"/>
</dbReference>